<dbReference type="InterPro" id="IPR027417">
    <property type="entry name" value="P-loop_NTPase"/>
</dbReference>
<feature type="domain" description="ABC transporter" evidence="12">
    <location>
        <begin position="1467"/>
        <end position="1693"/>
    </location>
</feature>
<dbReference type="FunFam" id="3.40.50.300:FF:000335">
    <property type="entry name" value="ATP binding cassette subfamily A member 5"/>
    <property type="match status" value="1"/>
</dbReference>
<feature type="transmembrane region" description="Helical" evidence="11">
    <location>
        <begin position="1330"/>
        <end position="1350"/>
    </location>
</feature>
<feature type="transmembrane region" description="Helical" evidence="11">
    <location>
        <begin position="1180"/>
        <end position="1202"/>
    </location>
</feature>
<evidence type="ECO:0000256" key="1">
    <source>
        <dbReference type="ARBA" id="ARBA00004141"/>
    </source>
</evidence>
<dbReference type="FunFam" id="3.40.50.300:FF:000298">
    <property type="entry name" value="ATP-binding cassette sub-family A member 12"/>
    <property type="match status" value="1"/>
</dbReference>
<keyword evidence="9 11" id="KW-0472">Membrane</keyword>
<dbReference type="PROSITE" id="PS50893">
    <property type="entry name" value="ABC_TRANSPORTER_2"/>
    <property type="match status" value="2"/>
</dbReference>
<keyword evidence="3" id="KW-0813">Transport</keyword>
<dbReference type="GO" id="GO:0016020">
    <property type="term" value="C:membrane"/>
    <property type="evidence" value="ECO:0007669"/>
    <property type="project" value="UniProtKB-SubCell"/>
</dbReference>
<feature type="transmembrane region" description="Helical" evidence="11">
    <location>
        <begin position="347"/>
        <end position="369"/>
    </location>
</feature>
<accession>A0A9W7KWH6</accession>
<dbReference type="InterPro" id="IPR056264">
    <property type="entry name" value="R2_ABCA1-4-like"/>
</dbReference>
<dbReference type="GO" id="GO:0016887">
    <property type="term" value="F:ATP hydrolysis activity"/>
    <property type="evidence" value="ECO:0007669"/>
    <property type="project" value="InterPro"/>
</dbReference>
<feature type="transmembrane region" description="Helical" evidence="11">
    <location>
        <begin position="489"/>
        <end position="515"/>
    </location>
</feature>
<dbReference type="Pfam" id="PF23321">
    <property type="entry name" value="R1_ABCA1"/>
    <property type="match status" value="1"/>
</dbReference>
<dbReference type="EMBL" id="BRXX01000497">
    <property type="protein sequence ID" value="GMI14328.1"/>
    <property type="molecule type" value="Genomic_DNA"/>
</dbReference>
<dbReference type="GO" id="GO:0005524">
    <property type="term" value="F:ATP binding"/>
    <property type="evidence" value="ECO:0007669"/>
    <property type="project" value="UniProtKB-KW"/>
</dbReference>
<dbReference type="PANTHER" id="PTHR19229:SF36">
    <property type="entry name" value="ATP-BINDING CASSETTE SUB-FAMILY A MEMBER 2"/>
    <property type="match status" value="1"/>
</dbReference>
<dbReference type="PANTHER" id="PTHR19229">
    <property type="entry name" value="ATP-BINDING CASSETTE TRANSPORTER SUBFAMILY A ABCA"/>
    <property type="match status" value="1"/>
</dbReference>
<evidence type="ECO:0000256" key="7">
    <source>
        <dbReference type="ARBA" id="ARBA00022840"/>
    </source>
</evidence>
<feature type="transmembrane region" description="Helical" evidence="11">
    <location>
        <begin position="927"/>
        <end position="949"/>
    </location>
</feature>
<dbReference type="GO" id="GO:0005319">
    <property type="term" value="F:lipid transporter activity"/>
    <property type="evidence" value="ECO:0007669"/>
    <property type="project" value="TreeGrafter"/>
</dbReference>
<keyword evidence="6" id="KW-0547">Nucleotide-binding</keyword>
<name>A0A9W7KWH6_9STRA</name>
<feature type="transmembrane region" description="Helical" evidence="11">
    <location>
        <begin position="375"/>
        <end position="399"/>
    </location>
</feature>
<feature type="transmembrane region" description="Helical" evidence="11">
    <location>
        <begin position="1371"/>
        <end position="1392"/>
    </location>
</feature>
<dbReference type="InterPro" id="IPR017871">
    <property type="entry name" value="ABC_transporter-like_CS"/>
</dbReference>
<evidence type="ECO:0000256" key="8">
    <source>
        <dbReference type="ARBA" id="ARBA00022989"/>
    </source>
</evidence>
<dbReference type="PROSITE" id="PS00211">
    <property type="entry name" value="ABC_TRANSPORTER_1"/>
    <property type="match status" value="2"/>
</dbReference>
<dbReference type="SUPFAM" id="SSF52540">
    <property type="entry name" value="P-loop containing nucleoside triphosphate hydrolases"/>
    <property type="match status" value="2"/>
</dbReference>
<proteinExistence type="inferred from homology"/>
<evidence type="ECO:0000256" key="11">
    <source>
        <dbReference type="SAM" id="Phobius"/>
    </source>
</evidence>
<organism evidence="13 14">
    <name type="scientific">Triparma verrucosa</name>
    <dbReference type="NCBI Taxonomy" id="1606542"/>
    <lineage>
        <taxon>Eukaryota</taxon>
        <taxon>Sar</taxon>
        <taxon>Stramenopiles</taxon>
        <taxon>Ochrophyta</taxon>
        <taxon>Bolidophyceae</taxon>
        <taxon>Parmales</taxon>
        <taxon>Triparmaceae</taxon>
        <taxon>Triparma</taxon>
    </lineage>
</organism>
<dbReference type="GO" id="GO:0140359">
    <property type="term" value="F:ABC-type transporter activity"/>
    <property type="evidence" value="ECO:0007669"/>
    <property type="project" value="InterPro"/>
</dbReference>
<dbReference type="InterPro" id="IPR026082">
    <property type="entry name" value="ABCA"/>
</dbReference>
<evidence type="ECO:0000256" key="3">
    <source>
        <dbReference type="ARBA" id="ARBA00022448"/>
    </source>
</evidence>
<dbReference type="SMART" id="SM00382">
    <property type="entry name" value="AAA"/>
    <property type="match status" value="2"/>
</dbReference>
<evidence type="ECO:0000256" key="10">
    <source>
        <dbReference type="SAM" id="MobiDB-lite"/>
    </source>
</evidence>
<reference evidence="14" key="1">
    <citation type="journal article" date="2023" name="Commun. Biol.">
        <title>Genome analysis of Parmales, the sister group of diatoms, reveals the evolutionary specialization of diatoms from phago-mixotrophs to photoautotrophs.</title>
        <authorList>
            <person name="Ban H."/>
            <person name="Sato S."/>
            <person name="Yoshikawa S."/>
            <person name="Yamada K."/>
            <person name="Nakamura Y."/>
            <person name="Ichinomiya M."/>
            <person name="Sato N."/>
            <person name="Blanc-Mathieu R."/>
            <person name="Endo H."/>
            <person name="Kuwata A."/>
            <person name="Ogata H."/>
        </authorList>
    </citation>
    <scope>NUCLEOTIDE SEQUENCE [LARGE SCALE GENOMIC DNA]</scope>
    <source>
        <strain evidence="14">NIES 3699</strain>
    </source>
</reference>
<feature type="transmembrane region" description="Helical" evidence="11">
    <location>
        <begin position="1223"/>
        <end position="1249"/>
    </location>
</feature>
<dbReference type="InterPro" id="IPR013525">
    <property type="entry name" value="ABC2_TM"/>
</dbReference>
<evidence type="ECO:0000256" key="9">
    <source>
        <dbReference type="ARBA" id="ARBA00023136"/>
    </source>
</evidence>
<evidence type="ECO:0000259" key="12">
    <source>
        <dbReference type="PROSITE" id="PS50893"/>
    </source>
</evidence>
<dbReference type="Proteomes" id="UP001165160">
    <property type="component" value="Unassembled WGS sequence"/>
</dbReference>
<gene>
    <name evidence="13" type="ORF">TrVE_jg2184</name>
</gene>
<protein>
    <recommendedName>
        <fullName evidence="12">ABC transporter domain-containing protein</fullName>
    </recommendedName>
</protein>
<dbReference type="Gene3D" id="3.40.50.300">
    <property type="entry name" value="P-loop containing nucleotide triphosphate hydrolases"/>
    <property type="match status" value="2"/>
</dbReference>
<evidence type="ECO:0000256" key="6">
    <source>
        <dbReference type="ARBA" id="ARBA00022741"/>
    </source>
</evidence>
<sequence>MSLKWVLYKNLRFRHHYIISTLLSITLPILLTLLLLLISRLSSTVPITNPTIVSNETVKFATFGDYVEQFYGTQSCVNGVLVSYNVKNSNPFLVCNKVCNNLRPATDFCQKSYLAIISNSSELTYTASGLKTYIETTYPKTANDPNDEFTIIFPSMSSLNSYITSPSYPTSKQIGFTISLSSTSSGVSTVLRTNGTFHSNIEDSRPGIFTTPDTSFLFNHFANGPSESCKLKPGAPKDVSNICSNQYMQNGVLTLQRLTTDYVGSVTTSSRIVGEGGVSIVQFPNDTYDSDGFWGNISSYVPLFYLIAYIYPVLWTVKIIIVEKERRLLEIMMILGVDRFTISSSHWIDFTIVFFITGLGVAGVSTAIFEGTSGGYLFLLILIFGFAIVSFCFLCASVFNRSKIGSILSSMFFVVGYFITFAADPEDGDAAVMNIVSLHPMAAFSYGIQTVAKWEDTNFGMSASEVDVSPFVSGYKYTDSILMLAIDTVIYLLLSYYFSLTISSVGVPLPFYFPFTKKYWCTSHRDPESPSPEIDYVYENPGPSAVKSVEIINLTKTYGTKKTAVDGLTLTFFKNQITSLLGHNGAGKTSLLSMLTGMTSVTSGEAYIEDVSVKDGMKEIRKDLGFCPQHDVLFDYLTVEEHLRLFEGLKGSMDKDKAAAEQKIQDTMAELALASKASTLSMNLSGGQKRKLSIGIAFAGSVGVIFLDEPTSGMDVHSRRFAWNYVRKMRDEGRTIILSTHFLDEADILSDRVAIMSDSRLRCVGSPMFLKNAYGVGYQLNVETNCSHDSLKSLISSSIPESKVITDVGTELTFQLPATSQHLFPDVLTELQELKDNNAIVTYGVGVTTLESVFTVIEEQLHSDAIAAVAEAEVDVENNDKKDTPDPQSKISDTPPTPLVRDPSTFGRHLGVLLLKRVDNAKRDRKSFLLGNLFPIVLNAIGFLLALLISNSQGMGPLTLSLDEQNPSFAGTSAQNPIFINAVDDPSATFACYKPSSCNWNPIDNTTPNPYCGNPVYNNTSSGRQCTMGAPIDTAFTFDTNAEQIPVTGVGPSTTFEFLTELLTEKDAYPASLYGAIMYTFQEGSDIVGGSSFTTTVQTQCSGLVAPLKPQTNCSNFGHYGFSIATNFTAIHSSVLYQNVADELLLRSLIPSSDFKIATTLHPLPLTHLQEKSGDAVNAFISWFIMIASFPFILASMVAFVVRENETGSKYLQKISGVSTEAYWISSYVFDLCSYTVTAGIIVALMFAFGVKGLTTTDYDTVGGIVALLFLFGPAGAGFTYIISFFFDSPASAQGFVVVFNFLVGLAAPLACYILLVIDWTGNKAIVDGITWGLRWIPSFAFGHGLLFSINASDLSNREPSITSVFSVDVMLYDLIFLAVTAPIYLFLTIMFDRYMVVRTLREWFRCACCKCCRCQKNNQIASTDDDLKLEEENELRASLIPIDEEVLAQAGIVEASLADEINTSDVVIDKLSKVYPNGKVAVNEMSLAVNGEIFGLLGVNGAGKTSLIKVLVGDELVTSGNAYLRGNSVRTDMLKCKDEIGYCPQFDSLFDCMTGREHLSFYGRIKGIRNIKEVVTEKLKSVGISDVDADKPTKSYSGGMRRKISFSIATIAAPPVVFLDEPSTGMDPVSRRKMWKTISELECTMFLTTHSMEECEALCHRLTIMVDGKLTCIGSAQRLKDRYGMGYLVKVKLAFIQPEHEAMEGAANGDEAAVARISTVVEDRVSKFTTFLTGACPSTVISERNELSVSYSIEKQDVSGIADLFRLIQDTKVEYHVEDYSVSQTSLEDIFRGFSKENEDLAE</sequence>
<dbReference type="Pfam" id="PF00005">
    <property type="entry name" value="ABC_tran"/>
    <property type="match status" value="2"/>
</dbReference>
<feature type="transmembrane region" description="Helical" evidence="11">
    <location>
        <begin position="1261"/>
        <end position="1283"/>
    </location>
</feature>
<keyword evidence="4 11" id="KW-0812">Transmembrane</keyword>
<dbReference type="CDD" id="cd03263">
    <property type="entry name" value="ABC_subfamily_A"/>
    <property type="match status" value="2"/>
</dbReference>
<evidence type="ECO:0000313" key="14">
    <source>
        <dbReference type="Proteomes" id="UP001165160"/>
    </source>
</evidence>
<comment type="similarity">
    <text evidence="2">Belongs to the ABC transporter superfamily. ABCA family.</text>
</comment>
<comment type="subcellular location">
    <subcellularLocation>
        <location evidence="1">Membrane</location>
        <topology evidence="1">Multi-pass membrane protein</topology>
    </subcellularLocation>
</comment>
<feature type="transmembrane region" description="Helical" evidence="11">
    <location>
        <begin position="406"/>
        <end position="423"/>
    </location>
</feature>
<evidence type="ECO:0000313" key="13">
    <source>
        <dbReference type="EMBL" id="GMI14328.1"/>
    </source>
</evidence>
<feature type="domain" description="ABC transporter" evidence="12">
    <location>
        <begin position="549"/>
        <end position="783"/>
    </location>
</feature>
<feature type="transmembrane region" description="Helical" evidence="11">
    <location>
        <begin position="303"/>
        <end position="322"/>
    </location>
</feature>
<keyword evidence="7" id="KW-0067">ATP-binding</keyword>
<evidence type="ECO:0000256" key="4">
    <source>
        <dbReference type="ARBA" id="ARBA00022692"/>
    </source>
</evidence>
<keyword evidence="8 11" id="KW-1133">Transmembrane helix</keyword>
<keyword evidence="5" id="KW-0677">Repeat</keyword>
<feature type="region of interest" description="Disordered" evidence="10">
    <location>
        <begin position="876"/>
        <end position="903"/>
    </location>
</feature>
<dbReference type="InterPro" id="IPR003439">
    <property type="entry name" value="ABC_transporter-like_ATP-bd"/>
</dbReference>
<comment type="caution">
    <text evidence="13">The sequence shown here is derived from an EMBL/GenBank/DDBJ whole genome shotgun (WGS) entry which is preliminary data.</text>
</comment>
<evidence type="ECO:0000256" key="2">
    <source>
        <dbReference type="ARBA" id="ARBA00008869"/>
    </source>
</evidence>
<keyword evidence="14" id="KW-1185">Reference proteome</keyword>
<dbReference type="Pfam" id="PF12698">
    <property type="entry name" value="ABC2_membrane_3"/>
    <property type="match status" value="2"/>
</dbReference>
<dbReference type="InterPro" id="IPR003593">
    <property type="entry name" value="AAA+_ATPase"/>
</dbReference>
<feature type="transmembrane region" description="Helical" evidence="11">
    <location>
        <begin position="1295"/>
        <end position="1318"/>
    </location>
</feature>
<evidence type="ECO:0000256" key="5">
    <source>
        <dbReference type="ARBA" id="ARBA00022737"/>
    </source>
</evidence>